<sequence length="281" mass="30696">YSSGRPPHRAEPLSGSGAETSASINRAHSRPLLSNTTHHRQPHFISPTPRQTNTMAHARPFKPALIIVDFQEDFCPPNGSLTVPNGRSIAPIVNRLLALPFALKLATRDWHPPNHTSFAANHADSPPFTSTTTVTHPSDPSRSYETTLWPAHCVQGSPGAQLVPELDVARVHAVIDKGIDPRVEMYSAFYDPFRVSDSGLAQRLRADGVTDVFVVGLAADFCVKATAEHALDEGFRSYVVEEGTKPVMPDKWPECRQEILAKGVQMISAEGDEIARVKSLL</sequence>
<comment type="caution">
    <text evidence="10">The sequence shown here is derived from an EMBL/GenBank/DDBJ whole genome shotgun (WGS) entry which is preliminary data.</text>
</comment>
<dbReference type="OrthoDB" id="3341310at2759"/>
<name>A0A2S4KSZ7_9HYPO</name>
<dbReference type="CDD" id="cd01011">
    <property type="entry name" value="nicotinamidase"/>
    <property type="match status" value="1"/>
</dbReference>
<dbReference type="STRING" id="94208.A0A2S4KSZ7"/>
<dbReference type="Proteomes" id="UP000237481">
    <property type="component" value="Unassembled WGS sequence"/>
</dbReference>
<accession>A0A2S4KSZ7</accession>
<dbReference type="Gene3D" id="3.40.50.850">
    <property type="entry name" value="Isochorismatase-like"/>
    <property type="match status" value="1"/>
</dbReference>
<evidence type="ECO:0000256" key="5">
    <source>
        <dbReference type="ARBA" id="ARBA00037900"/>
    </source>
</evidence>
<evidence type="ECO:0000313" key="10">
    <source>
        <dbReference type="EMBL" id="POR33305.1"/>
    </source>
</evidence>
<evidence type="ECO:0000259" key="9">
    <source>
        <dbReference type="Pfam" id="PF00857"/>
    </source>
</evidence>
<evidence type="ECO:0000256" key="2">
    <source>
        <dbReference type="ARBA" id="ARBA00022642"/>
    </source>
</evidence>
<dbReference type="InterPro" id="IPR036380">
    <property type="entry name" value="Isochorismatase-like_sf"/>
</dbReference>
<feature type="compositionally biased region" description="Polar residues" evidence="8">
    <location>
        <begin position="127"/>
        <end position="142"/>
    </location>
</feature>
<dbReference type="GO" id="GO:0019363">
    <property type="term" value="P:pyridine nucleotide biosynthetic process"/>
    <property type="evidence" value="ECO:0007669"/>
    <property type="project" value="UniProtKB-KW"/>
</dbReference>
<evidence type="ECO:0000313" key="11">
    <source>
        <dbReference type="Proteomes" id="UP000237481"/>
    </source>
</evidence>
<reference evidence="10 11" key="1">
    <citation type="submission" date="2018-01" db="EMBL/GenBank/DDBJ databases">
        <title>Harnessing the power of phylogenomics to disentangle the directionality and signatures of interkingdom host jumping in the parasitic fungal genus Tolypocladium.</title>
        <authorList>
            <person name="Quandt C.A."/>
            <person name="Patterson W."/>
            <person name="Spatafora J.W."/>
        </authorList>
    </citation>
    <scope>NUCLEOTIDE SEQUENCE [LARGE SCALE GENOMIC DNA]</scope>
    <source>
        <strain evidence="10 11">NRBC 100945</strain>
    </source>
</reference>
<comment type="similarity">
    <text evidence="1">Belongs to the isochorismatase family.</text>
</comment>
<keyword evidence="4" id="KW-0378">Hydrolase</keyword>
<keyword evidence="11" id="KW-1185">Reference proteome</keyword>
<feature type="region of interest" description="Disordered" evidence="8">
    <location>
        <begin position="1"/>
        <end position="54"/>
    </location>
</feature>
<evidence type="ECO:0000256" key="6">
    <source>
        <dbReference type="ARBA" id="ARBA00039017"/>
    </source>
</evidence>
<evidence type="ECO:0000256" key="4">
    <source>
        <dbReference type="ARBA" id="ARBA00022801"/>
    </source>
</evidence>
<evidence type="ECO:0000256" key="1">
    <source>
        <dbReference type="ARBA" id="ARBA00006336"/>
    </source>
</evidence>
<comment type="pathway">
    <text evidence="5">Cofactor biosynthesis; nicotinate biosynthesis; nicotinate from nicotinamide: step 1/1.</text>
</comment>
<feature type="non-terminal residue" evidence="10">
    <location>
        <position position="1"/>
    </location>
</feature>
<dbReference type="SUPFAM" id="SSF52499">
    <property type="entry name" value="Isochorismatase-like hydrolases"/>
    <property type="match status" value="1"/>
</dbReference>
<protein>
    <recommendedName>
        <fullName evidence="6">nicotinamidase</fullName>
        <ecNumber evidence="6">3.5.1.19</ecNumber>
    </recommendedName>
    <alternativeName>
        <fullName evidence="7">Nicotinamide deamidase</fullName>
    </alternativeName>
</protein>
<keyword evidence="3" id="KW-0479">Metal-binding</keyword>
<dbReference type="InterPro" id="IPR000868">
    <property type="entry name" value="Isochorismatase-like_dom"/>
</dbReference>
<dbReference type="EC" id="3.5.1.19" evidence="6"/>
<feature type="region of interest" description="Disordered" evidence="8">
    <location>
        <begin position="119"/>
        <end position="142"/>
    </location>
</feature>
<dbReference type="AlphaFoldDB" id="A0A2S4KSZ7"/>
<evidence type="ECO:0000256" key="3">
    <source>
        <dbReference type="ARBA" id="ARBA00022723"/>
    </source>
</evidence>
<dbReference type="InterPro" id="IPR052347">
    <property type="entry name" value="Isochorismatase_Nicotinamidase"/>
</dbReference>
<evidence type="ECO:0000256" key="7">
    <source>
        <dbReference type="ARBA" id="ARBA00043224"/>
    </source>
</evidence>
<dbReference type="GO" id="GO:0008936">
    <property type="term" value="F:nicotinamidase activity"/>
    <property type="evidence" value="ECO:0007669"/>
    <property type="project" value="UniProtKB-EC"/>
</dbReference>
<dbReference type="PANTHER" id="PTHR11080">
    <property type="entry name" value="PYRAZINAMIDASE/NICOTINAMIDASE"/>
    <property type="match status" value="1"/>
</dbReference>
<gene>
    <name evidence="10" type="ORF">TPAR_06499</name>
</gene>
<proteinExistence type="inferred from homology"/>
<feature type="compositionally biased region" description="Polar residues" evidence="8">
    <location>
        <begin position="17"/>
        <end position="36"/>
    </location>
</feature>
<evidence type="ECO:0000256" key="8">
    <source>
        <dbReference type="SAM" id="MobiDB-lite"/>
    </source>
</evidence>
<dbReference type="PANTHER" id="PTHR11080:SF2">
    <property type="entry name" value="LD05707P"/>
    <property type="match status" value="1"/>
</dbReference>
<dbReference type="Pfam" id="PF00857">
    <property type="entry name" value="Isochorismatase"/>
    <property type="match status" value="1"/>
</dbReference>
<dbReference type="EMBL" id="PKSG01000709">
    <property type="protein sequence ID" value="POR33305.1"/>
    <property type="molecule type" value="Genomic_DNA"/>
</dbReference>
<organism evidence="10 11">
    <name type="scientific">Tolypocladium paradoxum</name>
    <dbReference type="NCBI Taxonomy" id="94208"/>
    <lineage>
        <taxon>Eukaryota</taxon>
        <taxon>Fungi</taxon>
        <taxon>Dikarya</taxon>
        <taxon>Ascomycota</taxon>
        <taxon>Pezizomycotina</taxon>
        <taxon>Sordariomycetes</taxon>
        <taxon>Hypocreomycetidae</taxon>
        <taxon>Hypocreales</taxon>
        <taxon>Ophiocordycipitaceae</taxon>
        <taxon>Tolypocladium</taxon>
    </lineage>
</organism>
<keyword evidence="2" id="KW-0662">Pyridine nucleotide biosynthesis</keyword>
<dbReference type="GO" id="GO:0046872">
    <property type="term" value="F:metal ion binding"/>
    <property type="evidence" value="ECO:0007669"/>
    <property type="project" value="UniProtKB-KW"/>
</dbReference>
<feature type="domain" description="Isochorismatase-like" evidence="9">
    <location>
        <begin position="64"/>
        <end position="252"/>
    </location>
</feature>